<dbReference type="EMBL" id="FUWW01000013">
    <property type="protein sequence ID" value="SJZ66244.1"/>
    <property type="molecule type" value="Genomic_DNA"/>
</dbReference>
<evidence type="ECO:0000313" key="2">
    <source>
        <dbReference type="Proteomes" id="UP000190657"/>
    </source>
</evidence>
<keyword evidence="2" id="KW-1185">Reference proteome</keyword>
<accession>A0A1T4MHJ8</accession>
<dbReference type="OrthoDB" id="9762066at2"/>
<gene>
    <name evidence="1" type="ORF">SAMN02745114_01258</name>
</gene>
<dbReference type="STRING" id="290054.SAMN02745114_01258"/>
<reference evidence="1 2" key="1">
    <citation type="submission" date="2017-02" db="EMBL/GenBank/DDBJ databases">
        <authorList>
            <person name="Peterson S.W."/>
        </authorList>
    </citation>
    <scope>NUCLEOTIDE SEQUENCE [LARGE SCALE GENOMIC DNA]</scope>
    <source>
        <strain evidence="1 2">ATCC 51222</strain>
    </source>
</reference>
<dbReference type="RefSeq" id="WP_078768734.1">
    <property type="nucleotide sequence ID" value="NZ_FUWW01000013.1"/>
</dbReference>
<dbReference type="Pfam" id="PF10974">
    <property type="entry name" value="DUF2804"/>
    <property type="match status" value="1"/>
</dbReference>
<evidence type="ECO:0000313" key="1">
    <source>
        <dbReference type="EMBL" id="SJZ66244.1"/>
    </source>
</evidence>
<sequence>MRNHEVVNSHNLLDENGHLIEPGWSKTLVQKYDRNMIKKRKTRIKEWDYYYIMSNSNKFCLALTISDLSYLGMYSVSFIDLDKAVEHTQSELTPFPMGKTNLPSHSARGDVSFKNKNLDVSFKHIGDSRAIKMNYKSFDNKQGVSCDIILTDEPRDSMVIATPWAEDKKAFYYNQKINCMRASGTVTYKGKTYTLNPETDFAGLDWGRGVWTRDNVWYWGSGSGQIDGVPFGFNIGYGFGDTSAASENVIFYNGIANKFDDVVFNISDNYTDPWTIKSSDGRFDMDFTPIIDRSALIDVKVIVTDQHQVFGKMNGTAILDDGTKIELKDFVCFAEKVHNKY</sequence>
<dbReference type="InterPro" id="IPR021243">
    <property type="entry name" value="DUF2804"/>
</dbReference>
<dbReference type="AlphaFoldDB" id="A0A1T4MHJ8"/>
<proteinExistence type="predicted"/>
<dbReference type="Proteomes" id="UP000190657">
    <property type="component" value="Unassembled WGS sequence"/>
</dbReference>
<name>A0A1T4MHJ8_9FIRM</name>
<dbReference type="PANTHER" id="PTHR35868">
    <property type="entry name" value="DUF2804 DOMAIN-CONTAINING PROTEIN-RELATED"/>
    <property type="match status" value="1"/>
</dbReference>
<organism evidence="1 2">
    <name type="scientific">Eubacterium coprostanoligenes</name>
    <dbReference type="NCBI Taxonomy" id="290054"/>
    <lineage>
        <taxon>Bacteria</taxon>
        <taxon>Bacillati</taxon>
        <taxon>Bacillota</taxon>
        <taxon>Clostridia</taxon>
        <taxon>Eubacteriales</taxon>
        <taxon>Eubacteriaceae</taxon>
        <taxon>Eubacterium</taxon>
    </lineage>
</organism>
<protein>
    <recommendedName>
        <fullName evidence="3">DUF2804 domain-containing protein</fullName>
    </recommendedName>
</protein>
<evidence type="ECO:0008006" key="3">
    <source>
        <dbReference type="Google" id="ProtNLM"/>
    </source>
</evidence>
<dbReference type="PANTHER" id="PTHR35868:SF3">
    <property type="entry name" value="DUF2804 DOMAIN-CONTAINING PROTEIN"/>
    <property type="match status" value="1"/>
</dbReference>